<proteinExistence type="predicted"/>
<dbReference type="AlphaFoldDB" id="A1WVJ1"/>
<keyword evidence="3" id="KW-1185">Reference proteome</keyword>
<dbReference type="STRING" id="349124.Hhal_0927"/>
<evidence type="ECO:0000313" key="2">
    <source>
        <dbReference type="EMBL" id="ABM61703.1"/>
    </source>
</evidence>
<name>A1WVJ1_HALHL</name>
<keyword evidence="1" id="KW-0812">Transmembrane</keyword>
<feature type="transmembrane region" description="Helical" evidence="1">
    <location>
        <begin position="68"/>
        <end position="94"/>
    </location>
</feature>
<organism evidence="2 3">
    <name type="scientific">Halorhodospira halophila (strain DSM 244 / SL1)</name>
    <name type="common">Ectothiorhodospira halophila (strain DSM 244 / SL1)</name>
    <dbReference type="NCBI Taxonomy" id="349124"/>
    <lineage>
        <taxon>Bacteria</taxon>
        <taxon>Pseudomonadati</taxon>
        <taxon>Pseudomonadota</taxon>
        <taxon>Gammaproteobacteria</taxon>
        <taxon>Chromatiales</taxon>
        <taxon>Ectothiorhodospiraceae</taxon>
        <taxon>Halorhodospira</taxon>
    </lineage>
</organism>
<accession>A1WVJ1</accession>
<dbReference type="eggNOG" id="ENOG502ZHKS">
    <property type="taxonomic scope" value="Bacteria"/>
</dbReference>
<keyword evidence="1" id="KW-0472">Membrane</keyword>
<reference evidence="2 3" key="2">
    <citation type="journal article" date="2013" name="Stand. Genomic Sci.">
        <title>Complete genome sequence of Halorhodospira halophila SL1.</title>
        <authorList>
            <person name="Challacombe J.F."/>
            <person name="Majid S."/>
            <person name="Deole R."/>
            <person name="Brettin T.S."/>
            <person name="Bruce D."/>
            <person name="Delano S.F."/>
            <person name="Detter J.C."/>
            <person name="Gleasner C.D."/>
            <person name="Han C.S."/>
            <person name="Misra M."/>
            <person name="Reitenga K.G."/>
            <person name="Mikhailova N."/>
            <person name="Woyke T."/>
            <person name="Pitluck S."/>
            <person name="Nolan M."/>
            <person name="Land M.L."/>
            <person name="Saunders E."/>
            <person name="Tapia R."/>
            <person name="Lapidus A."/>
            <person name="Ivanova N."/>
            <person name="Hoff W.D."/>
        </authorList>
    </citation>
    <scope>NUCLEOTIDE SEQUENCE [LARGE SCALE GENOMIC DNA]</scope>
    <source>
        <strain evidence="3">DSM 244 / SL1</strain>
    </source>
</reference>
<keyword evidence="1" id="KW-1133">Transmembrane helix</keyword>
<evidence type="ECO:0008006" key="4">
    <source>
        <dbReference type="Google" id="ProtNLM"/>
    </source>
</evidence>
<dbReference type="Proteomes" id="UP000000647">
    <property type="component" value="Chromosome"/>
</dbReference>
<reference evidence="3" key="1">
    <citation type="submission" date="2006-12" db="EMBL/GenBank/DDBJ databases">
        <title>Complete sequence of Halorhodospira halophila SL1.</title>
        <authorList>
            <consortium name="US DOE Joint Genome Institute"/>
            <person name="Copeland A."/>
            <person name="Lucas S."/>
            <person name="Lapidus A."/>
            <person name="Barry K."/>
            <person name="Detter J.C."/>
            <person name="Glavina del Rio T."/>
            <person name="Hammon N."/>
            <person name="Israni S."/>
            <person name="Dalin E."/>
            <person name="Tice H."/>
            <person name="Pitluck S."/>
            <person name="Saunders E."/>
            <person name="Brettin T."/>
            <person name="Bruce D."/>
            <person name="Han C."/>
            <person name="Tapia R."/>
            <person name="Schmutz J."/>
            <person name="Larimer F."/>
            <person name="Land M."/>
            <person name="Hauser L."/>
            <person name="Kyrpides N."/>
            <person name="Mikhailova N."/>
            <person name="Hoff W."/>
            <person name="Richardson P."/>
        </authorList>
    </citation>
    <scope>NUCLEOTIDE SEQUENCE [LARGE SCALE GENOMIC DNA]</scope>
    <source>
        <strain evidence="3">DSM 244 / SL1</strain>
    </source>
</reference>
<evidence type="ECO:0000256" key="1">
    <source>
        <dbReference type="SAM" id="Phobius"/>
    </source>
</evidence>
<protein>
    <recommendedName>
        <fullName evidence="4">Transmembrane protein</fullName>
    </recommendedName>
</protein>
<gene>
    <name evidence="2" type="ordered locus">Hhal_0927</name>
</gene>
<evidence type="ECO:0000313" key="3">
    <source>
        <dbReference type="Proteomes" id="UP000000647"/>
    </source>
</evidence>
<dbReference type="EMBL" id="CP000544">
    <property type="protein sequence ID" value="ABM61703.1"/>
    <property type="molecule type" value="Genomic_DNA"/>
</dbReference>
<sequence>MAWTFYRPPFISRWVARRSAGKRWLVKDSERLPPFPVLDDDGTERELGILADDEYIQRPCRCDELAQALIPLFFSGAFLAGSIVFGVMAVVFAVEDFPAWYFSVMVFAAMFSAGLAALTAFSLWISLRQLRSYIRMRRGKRPPHTVTFDRRKQTVSLPPVGEGDYIEVPWRELEVIPEYSPGSYGGHFGGISALRPDNHLSVPLGRMQEEWDFYCWYMDPRKPLPPGRVFDPYRQRDDERRAREYGPEVLHRYPSALTDGTLNGLTFWR</sequence>
<dbReference type="KEGG" id="hha:Hhal_0927"/>
<feature type="transmembrane region" description="Helical" evidence="1">
    <location>
        <begin position="100"/>
        <end position="127"/>
    </location>
</feature>
<dbReference type="HOGENOM" id="CLU_1033531_0_0_6"/>